<organism evidence="1 2">
    <name type="scientific">Triparma retinervis</name>
    <dbReference type="NCBI Taxonomy" id="2557542"/>
    <lineage>
        <taxon>Eukaryota</taxon>
        <taxon>Sar</taxon>
        <taxon>Stramenopiles</taxon>
        <taxon>Ochrophyta</taxon>
        <taxon>Bolidophyceae</taxon>
        <taxon>Parmales</taxon>
        <taxon>Triparmaceae</taxon>
        <taxon>Triparma</taxon>
    </lineage>
</organism>
<comment type="caution">
    <text evidence="1">The sequence shown here is derived from an EMBL/GenBank/DDBJ whole genome shotgun (WGS) entry which is preliminary data.</text>
</comment>
<gene>
    <name evidence="1" type="ORF">TrRE_jg11692</name>
</gene>
<name>A0A9W7G8R6_9STRA</name>
<dbReference type="EMBL" id="BRXZ01007991">
    <property type="protein sequence ID" value="GMI37806.1"/>
    <property type="molecule type" value="Genomic_DNA"/>
</dbReference>
<dbReference type="AlphaFoldDB" id="A0A9W7G8R6"/>
<accession>A0A9W7G8R6</accession>
<evidence type="ECO:0000313" key="1">
    <source>
        <dbReference type="EMBL" id="GMI37806.1"/>
    </source>
</evidence>
<reference evidence="1" key="1">
    <citation type="submission" date="2022-07" db="EMBL/GenBank/DDBJ databases">
        <title>Genome analysis of Parmales, a sister group of diatoms, reveals the evolutionary specialization of diatoms from phago-mixotrophs to photoautotrophs.</title>
        <authorList>
            <person name="Ban H."/>
            <person name="Sato S."/>
            <person name="Yoshikawa S."/>
            <person name="Kazumasa Y."/>
            <person name="Nakamura Y."/>
            <person name="Ichinomiya M."/>
            <person name="Saitoh K."/>
            <person name="Sato N."/>
            <person name="Blanc-Mathieu R."/>
            <person name="Endo H."/>
            <person name="Kuwata A."/>
            <person name="Ogata H."/>
        </authorList>
    </citation>
    <scope>NUCLEOTIDE SEQUENCE</scope>
</reference>
<proteinExistence type="predicted"/>
<evidence type="ECO:0000313" key="2">
    <source>
        <dbReference type="Proteomes" id="UP001165082"/>
    </source>
</evidence>
<feature type="non-terminal residue" evidence="1">
    <location>
        <position position="1"/>
    </location>
</feature>
<keyword evidence="2" id="KW-1185">Reference proteome</keyword>
<protein>
    <submittedName>
        <fullName evidence="1">Uncharacterized protein</fullName>
    </submittedName>
</protein>
<dbReference type="Proteomes" id="UP001165082">
    <property type="component" value="Unassembled WGS sequence"/>
</dbReference>
<sequence>LARKSSEEGRGEEVRHWVRGTDQNSKALAWFVTEDSAAEAHSDEGDG</sequence>